<dbReference type="InterPro" id="IPR036206">
    <property type="entry name" value="ThiamineP_synth_sf"/>
</dbReference>
<name>A0A249MS57_SPHXE</name>
<dbReference type="GO" id="GO:0009228">
    <property type="term" value="P:thiamine biosynthetic process"/>
    <property type="evidence" value="ECO:0007669"/>
    <property type="project" value="UniProtKB-KW"/>
</dbReference>
<dbReference type="Gene3D" id="3.20.20.70">
    <property type="entry name" value="Aldolase class I"/>
    <property type="match status" value="1"/>
</dbReference>
<protein>
    <submittedName>
        <fullName evidence="2">Thiamine phosphate synthase</fullName>
    </submittedName>
</protein>
<dbReference type="Pfam" id="PF02581">
    <property type="entry name" value="TMP-TENI"/>
    <property type="match status" value="1"/>
</dbReference>
<sequence>MTCRHRKNMPLIWLMTDERIGEAALLAAVARLPRGRAGIIFRHYRTAPGARRALFDAVRAIARRRRLTLLLAGTARQAAAWAADGWHGRDVRRAARPMRHSAPVHDAREMVAARRGGADMVLLSPLFPTRSHPGGASLGRVRFAKLARGADMPVIALGGVKRKHGRMLRTIGAAGWAAIDGLVSE</sequence>
<dbReference type="InterPro" id="IPR013785">
    <property type="entry name" value="Aldolase_TIM"/>
</dbReference>
<dbReference type="EMBL" id="CP022745">
    <property type="protein sequence ID" value="ASY44015.1"/>
    <property type="molecule type" value="Genomic_DNA"/>
</dbReference>
<dbReference type="InterPro" id="IPR022998">
    <property type="entry name" value="ThiamineP_synth_TenI"/>
</dbReference>
<dbReference type="AlphaFoldDB" id="A0A249MS57"/>
<dbReference type="CDD" id="cd00564">
    <property type="entry name" value="TMP_TenI"/>
    <property type="match status" value="1"/>
</dbReference>
<evidence type="ECO:0000259" key="1">
    <source>
        <dbReference type="Pfam" id="PF02581"/>
    </source>
</evidence>
<evidence type="ECO:0000313" key="3">
    <source>
        <dbReference type="Proteomes" id="UP000217141"/>
    </source>
</evidence>
<reference evidence="2 3" key="1">
    <citation type="submission" date="2017-08" db="EMBL/GenBank/DDBJ databases">
        <title>Whole Genome Sequence of Sphingobium hydrophobicum C1: Insights into Adaption to the Electronic-waste Contaminated Sediment.</title>
        <authorList>
            <person name="Song D."/>
            <person name="Chen X."/>
            <person name="Xu M."/>
        </authorList>
    </citation>
    <scope>NUCLEOTIDE SEQUENCE [LARGE SCALE GENOMIC DNA]</scope>
    <source>
        <strain evidence="2 3">C1</strain>
    </source>
</reference>
<organism evidence="2 3">
    <name type="scientific">Sphingobium xenophagum</name>
    <dbReference type="NCBI Taxonomy" id="121428"/>
    <lineage>
        <taxon>Bacteria</taxon>
        <taxon>Pseudomonadati</taxon>
        <taxon>Pseudomonadota</taxon>
        <taxon>Alphaproteobacteria</taxon>
        <taxon>Sphingomonadales</taxon>
        <taxon>Sphingomonadaceae</taxon>
        <taxon>Sphingobium</taxon>
    </lineage>
</organism>
<dbReference type="SUPFAM" id="SSF51391">
    <property type="entry name" value="Thiamin phosphate synthase"/>
    <property type="match status" value="1"/>
</dbReference>
<dbReference type="KEGG" id="shyd:CJD35_05765"/>
<dbReference type="Proteomes" id="UP000217141">
    <property type="component" value="Chromosome I"/>
</dbReference>
<evidence type="ECO:0000313" key="2">
    <source>
        <dbReference type="EMBL" id="ASY44015.1"/>
    </source>
</evidence>
<gene>
    <name evidence="2" type="ORF">CJD35_05765</name>
</gene>
<proteinExistence type="predicted"/>
<feature type="domain" description="Thiamine phosphate synthase/TenI" evidence="1">
    <location>
        <begin position="14"/>
        <end position="181"/>
    </location>
</feature>
<dbReference type="RefSeq" id="WP_017183183.1">
    <property type="nucleotide sequence ID" value="NZ_CP022745.1"/>
</dbReference>
<accession>A0A249MS57</accession>